<dbReference type="EMBL" id="BARU01032454">
    <property type="protein sequence ID" value="GAH71286.1"/>
    <property type="molecule type" value="Genomic_DNA"/>
</dbReference>
<gene>
    <name evidence="1" type="ORF">S03H2_51186</name>
</gene>
<feature type="non-terminal residue" evidence="1">
    <location>
        <position position="220"/>
    </location>
</feature>
<name>X1HMB3_9ZZZZ</name>
<comment type="caution">
    <text evidence="1">The sequence shown here is derived from an EMBL/GenBank/DDBJ whole genome shotgun (WGS) entry which is preliminary data.</text>
</comment>
<protein>
    <submittedName>
        <fullName evidence="1">Uncharacterized protein</fullName>
    </submittedName>
</protein>
<organism evidence="1">
    <name type="scientific">marine sediment metagenome</name>
    <dbReference type="NCBI Taxonomy" id="412755"/>
    <lineage>
        <taxon>unclassified sequences</taxon>
        <taxon>metagenomes</taxon>
        <taxon>ecological metagenomes</taxon>
    </lineage>
</organism>
<dbReference type="AlphaFoldDB" id="X1HMB3"/>
<reference evidence="1" key="1">
    <citation type="journal article" date="2014" name="Front. Microbiol.">
        <title>High frequency of phylogenetically diverse reductive dehalogenase-homologous genes in deep subseafloor sedimentary metagenomes.</title>
        <authorList>
            <person name="Kawai M."/>
            <person name="Futagami T."/>
            <person name="Toyoda A."/>
            <person name="Takaki Y."/>
            <person name="Nishi S."/>
            <person name="Hori S."/>
            <person name="Arai W."/>
            <person name="Tsubouchi T."/>
            <person name="Morono Y."/>
            <person name="Uchiyama I."/>
            <person name="Ito T."/>
            <person name="Fujiyama A."/>
            <person name="Inagaki F."/>
            <person name="Takami H."/>
        </authorList>
    </citation>
    <scope>NUCLEOTIDE SEQUENCE</scope>
    <source>
        <strain evidence="1">Expedition CK06-06</strain>
    </source>
</reference>
<accession>X1HMB3</accession>
<proteinExistence type="predicted"/>
<sequence length="220" mass="25516">MLQIISGKFFKTEDRHKFDGKGITYSNYSWIKPIKTCVATLEPVDYFSPVTSYVISYIYQIEKDHSGLVRVGDAEIIRQFELLASFALKAYFSENKVDVDCKCRYIRKSMGGIKSPSLLVRHFFDTPIHGKLEETEHFVNFVQKVIALPRNRYKAVLRCIYNFVNALQSVDVNLDLSYSILVYCLESLAQEFDDFKPGWTDYDPDIRDKLDSELCKIDID</sequence>
<evidence type="ECO:0000313" key="1">
    <source>
        <dbReference type="EMBL" id="GAH71286.1"/>
    </source>
</evidence>